<dbReference type="AlphaFoldDB" id="A0A3A4R3Z5"/>
<keyword evidence="2" id="KW-0812">Transmembrane</keyword>
<organism evidence="3 4">
    <name type="scientific">Candidatus Auribacter fodinae</name>
    <dbReference type="NCBI Taxonomy" id="2093366"/>
    <lineage>
        <taxon>Bacteria</taxon>
        <taxon>Pseudomonadati</taxon>
        <taxon>Candidatus Auribacterota</taxon>
        <taxon>Candidatus Auribacteria</taxon>
        <taxon>Candidatus Auribacterales</taxon>
        <taxon>Candidatus Auribacteraceae</taxon>
        <taxon>Candidatus Auribacter</taxon>
    </lineage>
</organism>
<dbReference type="Pfam" id="PF05359">
    <property type="entry name" value="DUF748"/>
    <property type="match status" value="1"/>
</dbReference>
<feature type="region of interest" description="Disordered" evidence="1">
    <location>
        <begin position="163"/>
        <end position="182"/>
    </location>
</feature>
<dbReference type="InterPro" id="IPR052894">
    <property type="entry name" value="AsmA-related"/>
</dbReference>
<comment type="caution">
    <text evidence="3">The sequence shown here is derived from an EMBL/GenBank/DDBJ whole genome shotgun (WGS) entry which is preliminary data.</text>
</comment>
<dbReference type="PANTHER" id="PTHR30441">
    <property type="entry name" value="DUF748 DOMAIN-CONTAINING PROTEIN"/>
    <property type="match status" value="1"/>
</dbReference>
<dbReference type="GO" id="GO:0005886">
    <property type="term" value="C:plasma membrane"/>
    <property type="evidence" value="ECO:0007669"/>
    <property type="project" value="TreeGrafter"/>
</dbReference>
<dbReference type="EMBL" id="QZJZ01000050">
    <property type="protein sequence ID" value="RJP59383.1"/>
    <property type="molecule type" value="Genomic_DNA"/>
</dbReference>
<feature type="region of interest" description="Disordered" evidence="1">
    <location>
        <begin position="330"/>
        <end position="352"/>
    </location>
</feature>
<protein>
    <submittedName>
        <fullName evidence="3">AsmA family protein</fullName>
    </submittedName>
</protein>
<feature type="transmembrane region" description="Helical" evidence="2">
    <location>
        <begin position="39"/>
        <end position="57"/>
    </location>
</feature>
<dbReference type="PANTHER" id="PTHR30441:SF8">
    <property type="entry name" value="DUF748 DOMAIN-CONTAINING PROTEIN"/>
    <property type="match status" value="1"/>
</dbReference>
<dbReference type="GO" id="GO:0090313">
    <property type="term" value="P:regulation of protein targeting to membrane"/>
    <property type="evidence" value="ECO:0007669"/>
    <property type="project" value="TreeGrafter"/>
</dbReference>
<gene>
    <name evidence="3" type="ORF">C4541_06220</name>
</gene>
<evidence type="ECO:0000256" key="1">
    <source>
        <dbReference type="SAM" id="MobiDB-lite"/>
    </source>
</evidence>
<sequence>MSVIQIKRIQVQSFINMFTNHIYNIHKKLTSKGLDMKKFFFTIILLLILSLAALYIGRNPIVKGVIEKGVSAGTGLPLMIGSLDINMKETLIDIKQLQLENPTDFEERTMLNMPQIYVDYNLQNILKGTIHLPKVIIDLYEFSVVKNKDGKLNVNAIRDLAKKEKKDTGEQPKEPSEPAKKEKTKIQIDELYLRVYKVTYKDYSGSKPVVKTFSINLNEKFQNISDVKSLAMLITYKTLASTTIPRLENLDLNEYMGNISEILKSGTGIDPAVFESALEMQKQLESASEVLKTTTESLQKNLDVQTEKLEESVDATKKALDEKVDEMNDQLKKAQESYKQQSEALEKSQGEIKDVIDQNKQEVEKAYQNLFKVPAQKEEVTE</sequence>
<keyword evidence="2" id="KW-1133">Transmembrane helix</keyword>
<reference evidence="3 4" key="1">
    <citation type="journal article" date="2017" name="ISME J.">
        <title>Energy and carbon metabolisms in a deep terrestrial subsurface fluid microbial community.</title>
        <authorList>
            <person name="Momper L."/>
            <person name="Jungbluth S.P."/>
            <person name="Lee M.D."/>
            <person name="Amend J.P."/>
        </authorList>
    </citation>
    <scope>NUCLEOTIDE SEQUENCE [LARGE SCALE GENOMIC DNA]</scope>
    <source>
        <strain evidence="3">SURF_26</strain>
    </source>
</reference>
<evidence type="ECO:0000313" key="3">
    <source>
        <dbReference type="EMBL" id="RJP59383.1"/>
    </source>
</evidence>
<dbReference type="Proteomes" id="UP000266426">
    <property type="component" value="Unassembled WGS sequence"/>
</dbReference>
<keyword evidence="2" id="KW-0472">Membrane</keyword>
<evidence type="ECO:0000313" key="4">
    <source>
        <dbReference type="Proteomes" id="UP000266426"/>
    </source>
</evidence>
<proteinExistence type="predicted"/>
<evidence type="ECO:0000256" key="2">
    <source>
        <dbReference type="SAM" id="Phobius"/>
    </source>
</evidence>
<dbReference type="InterPro" id="IPR008023">
    <property type="entry name" value="DUF748"/>
</dbReference>
<accession>A0A3A4R3Z5</accession>
<name>A0A3A4R3Z5_9BACT</name>